<protein>
    <submittedName>
        <fullName evidence="1">Uncharacterized protein</fullName>
    </submittedName>
</protein>
<proteinExistence type="predicted"/>
<evidence type="ECO:0000313" key="2">
    <source>
        <dbReference type="Proteomes" id="UP001163321"/>
    </source>
</evidence>
<gene>
    <name evidence="1" type="ORF">PsorP6_000885</name>
</gene>
<organism evidence="1 2">
    <name type="scientific">Peronosclerospora sorghi</name>
    <dbReference type="NCBI Taxonomy" id="230839"/>
    <lineage>
        <taxon>Eukaryota</taxon>
        <taxon>Sar</taxon>
        <taxon>Stramenopiles</taxon>
        <taxon>Oomycota</taxon>
        <taxon>Peronosporomycetes</taxon>
        <taxon>Peronosporales</taxon>
        <taxon>Peronosporaceae</taxon>
        <taxon>Peronosclerospora</taxon>
    </lineage>
</organism>
<sequence>MGTVQCLLDHAKIELLRNVTERTHQTFKPPSCVCTVARSLCLPPRLVVEHRLKKEVHQAERPEARYLEVHQADWAVAHYLEVHSVGEHHYQNQLVDHLHQS</sequence>
<reference evidence="1 2" key="1">
    <citation type="journal article" date="2022" name="bioRxiv">
        <title>The genome of the oomycete Peronosclerospora sorghi, a cosmopolitan pathogen of maize and sorghum, is inflated with dispersed pseudogenes.</title>
        <authorList>
            <person name="Fletcher K."/>
            <person name="Martin F."/>
            <person name="Isakeit T."/>
            <person name="Cavanaugh K."/>
            <person name="Magill C."/>
            <person name="Michelmore R."/>
        </authorList>
    </citation>
    <scope>NUCLEOTIDE SEQUENCE [LARGE SCALE GENOMIC DNA]</scope>
    <source>
        <strain evidence="1">P6</strain>
    </source>
</reference>
<accession>A0ACC0WT47</accession>
<dbReference type="Proteomes" id="UP001163321">
    <property type="component" value="Chromosome 1"/>
</dbReference>
<dbReference type="EMBL" id="CM047580">
    <property type="protein sequence ID" value="KAI9921229.1"/>
    <property type="molecule type" value="Genomic_DNA"/>
</dbReference>
<keyword evidence="2" id="KW-1185">Reference proteome</keyword>
<evidence type="ECO:0000313" key="1">
    <source>
        <dbReference type="EMBL" id="KAI9921229.1"/>
    </source>
</evidence>
<comment type="caution">
    <text evidence="1">The sequence shown here is derived from an EMBL/GenBank/DDBJ whole genome shotgun (WGS) entry which is preliminary data.</text>
</comment>
<name>A0ACC0WT47_9STRA</name>